<dbReference type="EMBL" id="CP011542">
    <property type="protein sequence ID" value="AKK06662.1"/>
    <property type="molecule type" value="Genomic_DNA"/>
</dbReference>
<reference evidence="2" key="2">
    <citation type="submission" date="2015-05" db="EMBL/GenBank/DDBJ databases">
        <title>Complete genome sequence of Corynebacterium mustelae DSM 45274, isolated from various tissues of a male ferret with lethal sepsis.</title>
        <authorList>
            <person name="Ruckert C."/>
            <person name="Albersmeier A."/>
            <person name="Winkler A."/>
            <person name="Tauch A."/>
        </authorList>
    </citation>
    <scope>NUCLEOTIDE SEQUENCE [LARGE SCALE GENOMIC DNA]</scope>
    <source>
        <strain evidence="2">DSM 45274</strain>
    </source>
</reference>
<dbReference type="Proteomes" id="UP000035199">
    <property type="component" value="Chromosome"/>
</dbReference>
<dbReference type="KEGG" id="cmv:CMUST_11755"/>
<dbReference type="AlphaFoldDB" id="A0A0G3H6D2"/>
<gene>
    <name evidence="1" type="ORF">CMUST_11755</name>
</gene>
<accession>A0A0G3H6D2</accession>
<evidence type="ECO:0000313" key="2">
    <source>
        <dbReference type="Proteomes" id="UP000035199"/>
    </source>
</evidence>
<protein>
    <submittedName>
        <fullName evidence="1">Uncharacterized protein</fullName>
    </submittedName>
</protein>
<sequence>MREKIVISSAEAAEFDELTSIFEYDEEHVLDDSVLLLIQSS</sequence>
<evidence type="ECO:0000313" key="1">
    <source>
        <dbReference type="EMBL" id="AKK06662.1"/>
    </source>
</evidence>
<organism evidence="1 2">
    <name type="scientific">Corynebacterium mustelae</name>
    <dbReference type="NCBI Taxonomy" id="571915"/>
    <lineage>
        <taxon>Bacteria</taxon>
        <taxon>Bacillati</taxon>
        <taxon>Actinomycetota</taxon>
        <taxon>Actinomycetes</taxon>
        <taxon>Mycobacteriales</taxon>
        <taxon>Corynebacteriaceae</taxon>
        <taxon>Corynebacterium</taxon>
    </lineage>
</organism>
<proteinExistence type="predicted"/>
<name>A0A0G3H6D2_9CORY</name>
<dbReference type="RefSeq" id="WP_269082579.1">
    <property type="nucleotide sequence ID" value="NZ_CP011542.1"/>
</dbReference>
<reference evidence="1 2" key="1">
    <citation type="journal article" date="2015" name="Genome Announc.">
        <title>Complete Genome Sequence of the Type Strain Corynebacterium mustelae DSM 45274, Isolated from Various Tissues of a Male Ferret with Lethal Sepsis.</title>
        <authorList>
            <person name="Ruckert C."/>
            <person name="Eimer J."/>
            <person name="Winkler A."/>
            <person name="Tauch A."/>
        </authorList>
    </citation>
    <scope>NUCLEOTIDE SEQUENCE [LARGE SCALE GENOMIC DNA]</scope>
    <source>
        <strain evidence="1 2">DSM 45274</strain>
    </source>
</reference>
<keyword evidence="2" id="KW-1185">Reference proteome</keyword>